<name>A0A1D9LJS7_9NEIS</name>
<dbReference type="PANTHER" id="PTHR30383:SF29">
    <property type="entry name" value="SGNH HYDROLASE-TYPE ESTERASE DOMAIN-CONTAINING PROTEIN"/>
    <property type="match status" value="1"/>
</dbReference>
<dbReference type="EMBL" id="CP017707">
    <property type="protein sequence ID" value="AOZ51562.1"/>
    <property type="molecule type" value="Genomic_DNA"/>
</dbReference>
<dbReference type="InterPro" id="IPR036514">
    <property type="entry name" value="SGNH_hydro_sf"/>
</dbReference>
<accession>A0A1D9LJS7</accession>
<protein>
    <submittedName>
        <fullName evidence="4">Uncharacterized protein</fullName>
    </submittedName>
</protein>
<dbReference type="GO" id="GO:0016788">
    <property type="term" value="F:hydrolase activity, acting on ester bonds"/>
    <property type="evidence" value="ECO:0007669"/>
    <property type="project" value="UniProtKB-ARBA"/>
</dbReference>
<evidence type="ECO:0000313" key="5">
    <source>
        <dbReference type="Proteomes" id="UP000178776"/>
    </source>
</evidence>
<feature type="domain" description="Peptidoglycan O-acetylesterase N-terminal" evidence="3">
    <location>
        <begin position="83"/>
        <end position="194"/>
    </location>
</feature>
<dbReference type="CDD" id="cd01825">
    <property type="entry name" value="SGNH_hydrolase_peri1"/>
    <property type="match status" value="1"/>
</dbReference>
<dbReference type="STRING" id="1108595.BKX93_17205"/>
<dbReference type="InterPro" id="IPR055041">
    <property type="entry name" value="Ape1_N"/>
</dbReference>
<reference evidence="4 5" key="1">
    <citation type="submission" date="2016-10" db="EMBL/GenBank/DDBJ databases">
        <title>Chromobacterium muskegensis sp. nov., an insecticidal bacterium isolated from Sphagnum bogs.</title>
        <authorList>
            <person name="Sparks M.E."/>
            <person name="Blackburn M.B."/>
            <person name="Gundersen-Rindal D.E."/>
            <person name="Mitchell A."/>
            <person name="Farrar R."/>
            <person name="Kuhar D."/>
        </authorList>
    </citation>
    <scope>NUCLEOTIDE SEQUENCE [LARGE SCALE GENOMIC DNA]</scope>
    <source>
        <strain evidence="4 5">21-1</strain>
    </source>
</reference>
<dbReference type="Gene3D" id="2.60.120.1360">
    <property type="match status" value="1"/>
</dbReference>
<dbReference type="Proteomes" id="UP000178776">
    <property type="component" value="Chromosome"/>
</dbReference>
<dbReference type="KEGG" id="cvc:BKX93_17205"/>
<dbReference type="SUPFAM" id="SSF52266">
    <property type="entry name" value="SGNH hydrolase"/>
    <property type="match status" value="1"/>
</dbReference>
<dbReference type="InterPro" id="IPR013830">
    <property type="entry name" value="SGNH_hydro"/>
</dbReference>
<feature type="chain" id="PRO_5009443209" evidence="1">
    <location>
        <begin position="25"/>
        <end position="389"/>
    </location>
</feature>
<evidence type="ECO:0000313" key="4">
    <source>
        <dbReference type="EMBL" id="AOZ51562.1"/>
    </source>
</evidence>
<proteinExistence type="predicted"/>
<feature type="signal peptide" evidence="1">
    <location>
        <begin position="1"/>
        <end position="24"/>
    </location>
</feature>
<keyword evidence="1" id="KW-0732">Signal</keyword>
<evidence type="ECO:0000256" key="1">
    <source>
        <dbReference type="SAM" id="SignalP"/>
    </source>
</evidence>
<gene>
    <name evidence="4" type="ORF">BKX93_17205</name>
</gene>
<dbReference type="InterPro" id="IPR051532">
    <property type="entry name" value="Ester_Hydrolysis_Enzymes"/>
</dbReference>
<evidence type="ECO:0000259" key="3">
    <source>
        <dbReference type="Pfam" id="PF22753"/>
    </source>
</evidence>
<dbReference type="GeneID" id="68842946"/>
<dbReference type="RefSeq" id="WP_052729228.1">
    <property type="nucleotide sequence ID" value="NZ_CP017707.1"/>
</dbReference>
<evidence type="ECO:0000259" key="2">
    <source>
        <dbReference type="Pfam" id="PF13472"/>
    </source>
</evidence>
<sequence length="389" mass="42322">MTFKAIARASRWMMAAALAAQAQAAPVQDFGEPNLARLAARFSLQGDAQPPVRVVQFGDSHTAADYFSGELRARLQARYGDAGIGWLPPVNVPGQRNALAYMRSEGWALRNSRRDTDPDFPLGGFVGVAQRPGASIAVRPRAEDKGLWRVRIWLRQSADGQGLTVDDGSGPRRAQASAGAGWQRVEMKLKLPFTLRADSLPAPEVGGYELEKLAPGVVLDTVGSNGAELALWRSWGGAWGRQLAAREADLVILAYGTNEAFDPKLDLDEYRATLQGAVSLVRSQLPQAAILLLGAPDSARSKGGAVSRECAAGPQRPLMLSAVQQTQRQLARDNHLLYWDWQQAMGGPCSMRAWRQQQLGRPDMVHFTGPGYVRLGDDLYEGLSQRLAR</sequence>
<dbReference type="AlphaFoldDB" id="A0A1D9LJS7"/>
<organism evidence="4 5">
    <name type="scientific">Chromobacterium vaccinii</name>
    <dbReference type="NCBI Taxonomy" id="1108595"/>
    <lineage>
        <taxon>Bacteria</taxon>
        <taxon>Pseudomonadati</taxon>
        <taxon>Pseudomonadota</taxon>
        <taxon>Betaproteobacteria</taxon>
        <taxon>Neisseriales</taxon>
        <taxon>Chromobacteriaceae</taxon>
        <taxon>Chromobacterium</taxon>
    </lineage>
</organism>
<dbReference type="Pfam" id="PF13472">
    <property type="entry name" value="Lipase_GDSL_2"/>
    <property type="match status" value="1"/>
</dbReference>
<feature type="domain" description="SGNH hydrolase-type esterase" evidence="2">
    <location>
        <begin position="218"/>
        <end position="372"/>
    </location>
</feature>
<dbReference type="Pfam" id="PF22753">
    <property type="entry name" value="Ape1_N"/>
    <property type="match status" value="1"/>
</dbReference>
<dbReference type="PANTHER" id="PTHR30383">
    <property type="entry name" value="THIOESTERASE 1/PROTEASE 1/LYSOPHOSPHOLIPASE L1"/>
    <property type="match status" value="1"/>
</dbReference>
<dbReference type="Gene3D" id="3.40.50.1110">
    <property type="entry name" value="SGNH hydrolase"/>
    <property type="match status" value="1"/>
</dbReference>